<dbReference type="Pfam" id="PF00583">
    <property type="entry name" value="Acetyltransf_1"/>
    <property type="match status" value="1"/>
</dbReference>
<evidence type="ECO:0000313" key="2">
    <source>
        <dbReference type="EMBL" id="QFS50025.1"/>
    </source>
</evidence>
<dbReference type="Gene3D" id="3.40.630.30">
    <property type="match status" value="1"/>
</dbReference>
<dbReference type="KEGG" id="nsh:GXM_07519"/>
<evidence type="ECO:0000313" key="3">
    <source>
        <dbReference type="Proteomes" id="UP000326678"/>
    </source>
</evidence>
<keyword evidence="3" id="KW-1185">Reference proteome</keyword>
<reference evidence="2 3" key="1">
    <citation type="submission" date="2019-10" db="EMBL/GenBank/DDBJ databases">
        <title>Genomic and transcriptomic insights into the perfect genentic adaptation of a filamentous nitrogen-fixing cyanobacterium to rice fields.</title>
        <authorList>
            <person name="Chen Z."/>
        </authorList>
    </citation>
    <scope>NUCLEOTIDE SEQUENCE [LARGE SCALE GENOMIC DNA]</scope>
    <source>
        <strain evidence="2">CCNUC1</strain>
    </source>
</reference>
<gene>
    <name evidence="2" type="ORF">GXM_07519</name>
</gene>
<dbReference type="GO" id="GO:0008080">
    <property type="term" value="F:N-acetyltransferase activity"/>
    <property type="evidence" value="ECO:0007669"/>
    <property type="project" value="TreeGrafter"/>
</dbReference>
<dbReference type="EMBL" id="CP045227">
    <property type="protein sequence ID" value="QFS50025.1"/>
    <property type="molecule type" value="Genomic_DNA"/>
</dbReference>
<dbReference type="InterPro" id="IPR000182">
    <property type="entry name" value="GNAT_dom"/>
</dbReference>
<dbReference type="PANTHER" id="PTHR13355:SF15">
    <property type="entry name" value="GCN5-RELATED N-ACETYLTRANSFERASE 3, CHLOROPLASTIC"/>
    <property type="match status" value="1"/>
</dbReference>
<protein>
    <submittedName>
        <fullName evidence="2">Putative acetyltransferase (Plasmid)</fullName>
    </submittedName>
</protein>
<name>A0A5P8WB61_9NOSO</name>
<dbReference type="PANTHER" id="PTHR13355">
    <property type="entry name" value="GLUCOSAMINE 6-PHOSPHATE N-ACETYLTRANSFERASE"/>
    <property type="match status" value="1"/>
</dbReference>
<dbReference type="InterPro" id="IPR039143">
    <property type="entry name" value="GNPNAT1-like"/>
</dbReference>
<dbReference type="PROSITE" id="PS51186">
    <property type="entry name" value="GNAT"/>
    <property type="match status" value="1"/>
</dbReference>
<keyword evidence="2" id="KW-0808">Transferase</keyword>
<dbReference type="Proteomes" id="UP000326678">
    <property type="component" value="Chromosome Gxm2"/>
</dbReference>
<dbReference type="SUPFAM" id="SSF55729">
    <property type="entry name" value="Acyl-CoA N-acyltransferases (Nat)"/>
    <property type="match status" value="1"/>
</dbReference>
<dbReference type="InterPro" id="IPR016181">
    <property type="entry name" value="Acyl_CoA_acyltransferase"/>
</dbReference>
<proteinExistence type="predicted"/>
<feature type="domain" description="N-acetyltransferase" evidence="1">
    <location>
        <begin position="3"/>
        <end position="151"/>
    </location>
</feature>
<sequence>MDISIRSVKQDELSALLDLYKHLNPTDAPLPDASTLEKIWNEILSDRKINCFVANWEGNLIASCILVIVPNLTRGARPYGLIENVITHPDYRRQGVGKRLIHHALQSAWSHNCYKIMLLTGSKTKEVHQFYEKAGFKKDIKTGFVATPISH</sequence>
<dbReference type="CDD" id="cd04301">
    <property type="entry name" value="NAT_SF"/>
    <property type="match status" value="1"/>
</dbReference>
<organism evidence="2 3">
    <name type="scientific">Nostoc sphaeroides CCNUC1</name>
    <dbReference type="NCBI Taxonomy" id="2653204"/>
    <lineage>
        <taxon>Bacteria</taxon>
        <taxon>Bacillati</taxon>
        <taxon>Cyanobacteriota</taxon>
        <taxon>Cyanophyceae</taxon>
        <taxon>Nostocales</taxon>
        <taxon>Nostocaceae</taxon>
        <taxon>Nostoc</taxon>
    </lineage>
</organism>
<dbReference type="RefSeq" id="WP_152591189.1">
    <property type="nucleotide sequence ID" value="NZ_CP045227.1"/>
</dbReference>
<dbReference type="AlphaFoldDB" id="A0A5P8WB61"/>
<evidence type="ECO:0000259" key="1">
    <source>
        <dbReference type="PROSITE" id="PS51186"/>
    </source>
</evidence>
<accession>A0A5P8WB61</accession>